<dbReference type="InterPro" id="IPR036155">
    <property type="entry name" value="Crypto/Photolyase_N_sf"/>
</dbReference>
<dbReference type="Gene3D" id="3.40.50.620">
    <property type="entry name" value="HUPs"/>
    <property type="match status" value="1"/>
</dbReference>
<evidence type="ECO:0000256" key="8">
    <source>
        <dbReference type="ARBA" id="ARBA00022827"/>
    </source>
</evidence>
<evidence type="ECO:0000259" key="14">
    <source>
        <dbReference type="PROSITE" id="PS51645"/>
    </source>
</evidence>
<dbReference type="EC" id="4.1.99.3" evidence="4"/>
<proteinExistence type="inferred from homology"/>
<dbReference type="Gene3D" id="1.25.40.80">
    <property type="match status" value="1"/>
</dbReference>
<dbReference type="FunFam" id="1.10.579.10:FF:000002">
    <property type="entry name" value="Deoxyribodipyrimidine photolyase"/>
    <property type="match status" value="1"/>
</dbReference>
<comment type="catalytic activity">
    <reaction evidence="13">
        <text>cyclobutadipyrimidine (in DNA) = 2 pyrimidine residues (in DNA).</text>
        <dbReference type="EC" id="4.1.99.3"/>
    </reaction>
</comment>
<dbReference type="GO" id="GO:0000719">
    <property type="term" value="P:photoreactive repair"/>
    <property type="evidence" value="ECO:0007669"/>
    <property type="project" value="TreeGrafter"/>
</dbReference>
<evidence type="ECO:0000256" key="1">
    <source>
        <dbReference type="ARBA" id="ARBA00001932"/>
    </source>
</evidence>
<evidence type="ECO:0000256" key="7">
    <source>
        <dbReference type="ARBA" id="ARBA00022763"/>
    </source>
</evidence>
<reference evidence="16" key="1">
    <citation type="submission" date="2016-11" db="EMBL/GenBank/DDBJ databases">
        <authorList>
            <person name="Varghese N."/>
            <person name="Submissions S."/>
        </authorList>
    </citation>
    <scope>NUCLEOTIDE SEQUENCE [LARGE SCALE GENOMIC DNA]</scope>
    <source>
        <strain evidence="16">DSM 9756</strain>
    </source>
</reference>
<dbReference type="STRING" id="1121391.SAMN02745206_02975"/>
<accession>A0A1M5FUJ1</accession>
<dbReference type="Gene3D" id="1.10.579.10">
    <property type="entry name" value="DNA Cyclobutane Dipyrimidine Photolyase, subunit A, domain 3"/>
    <property type="match status" value="1"/>
</dbReference>
<keyword evidence="16" id="KW-1185">Reference proteome</keyword>
<evidence type="ECO:0000256" key="6">
    <source>
        <dbReference type="ARBA" id="ARBA00022630"/>
    </source>
</evidence>
<dbReference type="Proteomes" id="UP000184076">
    <property type="component" value="Unassembled WGS sequence"/>
</dbReference>
<name>A0A1M5FUJ1_9BACT</name>
<feature type="domain" description="Photolyase/cryptochrome alpha/beta" evidence="14">
    <location>
        <begin position="18"/>
        <end position="146"/>
    </location>
</feature>
<evidence type="ECO:0000313" key="16">
    <source>
        <dbReference type="Proteomes" id="UP000184076"/>
    </source>
</evidence>
<dbReference type="PANTHER" id="PTHR10211:SF0">
    <property type="entry name" value="DEOXYRIBODIPYRIMIDINE PHOTO-LYASE"/>
    <property type="match status" value="1"/>
</dbReference>
<dbReference type="EMBL" id="FQVB01000033">
    <property type="protein sequence ID" value="SHF95168.1"/>
    <property type="molecule type" value="Genomic_DNA"/>
</dbReference>
<dbReference type="InterPro" id="IPR052219">
    <property type="entry name" value="Photolyase_Class-2"/>
</dbReference>
<keyword evidence="10" id="KW-0234">DNA repair</keyword>
<keyword evidence="8" id="KW-0274">FAD</keyword>
<dbReference type="SUPFAM" id="SSF48173">
    <property type="entry name" value="Cryptochrome/photolyase FAD-binding domain"/>
    <property type="match status" value="1"/>
</dbReference>
<dbReference type="OrthoDB" id="9772484at2"/>
<organism evidence="15 16">
    <name type="scientific">Desulfacinum infernum DSM 9756</name>
    <dbReference type="NCBI Taxonomy" id="1121391"/>
    <lineage>
        <taxon>Bacteria</taxon>
        <taxon>Pseudomonadati</taxon>
        <taxon>Thermodesulfobacteriota</taxon>
        <taxon>Syntrophobacteria</taxon>
        <taxon>Syntrophobacterales</taxon>
        <taxon>Syntrophobacteraceae</taxon>
        <taxon>Desulfacinum</taxon>
    </lineage>
</organism>
<dbReference type="PANTHER" id="PTHR10211">
    <property type="entry name" value="DEOXYRIBODIPYRIMIDINE PHOTOLYASE"/>
    <property type="match status" value="1"/>
</dbReference>
<dbReference type="InterPro" id="IPR014729">
    <property type="entry name" value="Rossmann-like_a/b/a_fold"/>
</dbReference>
<comment type="similarity">
    <text evidence="3">Belongs to the DNA photolyase class-2 family.</text>
</comment>
<evidence type="ECO:0000256" key="13">
    <source>
        <dbReference type="ARBA" id="ARBA00033999"/>
    </source>
</evidence>
<keyword evidence="6" id="KW-0285">Flavoprotein</keyword>
<dbReference type="GO" id="GO:0003677">
    <property type="term" value="F:DNA binding"/>
    <property type="evidence" value="ECO:0007669"/>
    <property type="project" value="UniProtKB-KW"/>
</dbReference>
<dbReference type="AlphaFoldDB" id="A0A1M5FUJ1"/>
<evidence type="ECO:0000256" key="5">
    <source>
        <dbReference type="ARBA" id="ARBA00014046"/>
    </source>
</evidence>
<gene>
    <name evidence="15" type="ORF">SAMN02745206_02975</name>
</gene>
<evidence type="ECO:0000313" key="15">
    <source>
        <dbReference type="EMBL" id="SHF95168.1"/>
    </source>
</evidence>
<sequence>MEQERIRPRSTGRSARGRYVLYWMQASQRASWNHALQYAVDEADRKGRPVLVLFCLIPDYPEANLRHYAFMLEGLAETGRDLADRGAGFVVEVGSPPEVVASYGARAALVVTDCGYLHHQRLWRRQVAERLERPFVEVETDVVVPVEAAYPKQAVSAAVLRRRIRPALDRFLTPMEEKAPRVRFSGGDFPSSVPLDVEGLLGRLVVDRSVPTVPLGSGNRAARQALQRFLDERLERYAEERNDPGRDVCSGLSPYLHFGQLSPLEAAWEASRRGGAGAEAFLEERVVRRELAVNAVYYNPAYDAWEGLPAWARDTLSRHARDPRPALYSREELEAARTEDPAWNAAQRELVHFGKIHGYMRMYWGRQLLLWTRNPREAFRVGLYLNNKYALDGRDPSSYVGVAWCLGLHDRPFKERPIFGQVRSMTPQGLRRKLDLTVYLEKTSHLPSRA</sequence>
<keyword evidence="7" id="KW-0227">DNA damage</keyword>
<protein>
    <recommendedName>
        <fullName evidence="5">Deoxyribodipyrimidine photo-lyase</fullName>
        <ecNumber evidence="4">4.1.99.3</ecNumber>
    </recommendedName>
    <alternativeName>
        <fullName evidence="12">DNA photolyase</fullName>
    </alternativeName>
</protein>
<evidence type="ECO:0000256" key="9">
    <source>
        <dbReference type="ARBA" id="ARBA00023125"/>
    </source>
</evidence>
<keyword evidence="9" id="KW-0238">DNA-binding</keyword>
<comment type="cofactor">
    <cofactor evidence="2">
        <name>FAD</name>
        <dbReference type="ChEBI" id="CHEBI:57692"/>
    </cofactor>
</comment>
<comment type="cofactor">
    <cofactor evidence="1">
        <name>(6R)-5,10-methylene-5,6,7,8-tetrahydrofolate</name>
        <dbReference type="ChEBI" id="CHEBI:15636"/>
    </cofactor>
</comment>
<dbReference type="SUPFAM" id="SSF52425">
    <property type="entry name" value="Cryptochrome/photolyase, N-terminal domain"/>
    <property type="match status" value="1"/>
</dbReference>
<evidence type="ECO:0000256" key="3">
    <source>
        <dbReference type="ARBA" id="ARBA00006409"/>
    </source>
</evidence>
<keyword evidence="11 15" id="KW-0456">Lyase</keyword>
<dbReference type="RefSeq" id="WP_073040839.1">
    <property type="nucleotide sequence ID" value="NZ_FQVB01000033.1"/>
</dbReference>
<evidence type="ECO:0000256" key="11">
    <source>
        <dbReference type="ARBA" id="ARBA00023239"/>
    </source>
</evidence>
<dbReference type="GO" id="GO:0003904">
    <property type="term" value="F:deoxyribodipyrimidine photo-lyase activity"/>
    <property type="evidence" value="ECO:0007669"/>
    <property type="project" value="UniProtKB-EC"/>
</dbReference>
<dbReference type="PROSITE" id="PS51645">
    <property type="entry name" value="PHR_CRY_ALPHA_BETA"/>
    <property type="match status" value="1"/>
</dbReference>
<evidence type="ECO:0000256" key="10">
    <source>
        <dbReference type="ARBA" id="ARBA00023204"/>
    </source>
</evidence>
<dbReference type="InterPro" id="IPR006050">
    <property type="entry name" value="DNA_photolyase_N"/>
</dbReference>
<dbReference type="InterPro" id="IPR036134">
    <property type="entry name" value="Crypto/Photolyase_FAD-like_sf"/>
</dbReference>
<evidence type="ECO:0000256" key="12">
    <source>
        <dbReference type="ARBA" id="ARBA00031671"/>
    </source>
</evidence>
<dbReference type="Pfam" id="PF00875">
    <property type="entry name" value="DNA_photolyase"/>
    <property type="match status" value="1"/>
</dbReference>
<evidence type="ECO:0000256" key="4">
    <source>
        <dbReference type="ARBA" id="ARBA00013149"/>
    </source>
</evidence>
<evidence type="ECO:0000256" key="2">
    <source>
        <dbReference type="ARBA" id="ARBA00001974"/>
    </source>
</evidence>